<sequence>MDLSQSQAEEAVPSNDRVCKKQRDREEESRYIIDDLKSGNFILLLQETPKVKMSHCQAWRCMPRKRTGKPVIKSHYRFMLKDISVPSKPKGEYYHVTCLERLLPNLSALVRDGHLKMDGYISAPHNGKVCLESSAE</sequence>
<dbReference type="InParanoid" id="B8M8Z1"/>
<name>B8M8Z1_TALSN</name>
<evidence type="ECO:0000256" key="1">
    <source>
        <dbReference type="SAM" id="MobiDB-lite"/>
    </source>
</evidence>
<reference evidence="3" key="1">
    <citation type="journal article" date="2015" name="Genome Announc.">
        <title>Genome sequence of the AIDS-associated pathogen Penicillium marneffei (ATCC18224) and its near taxonomic relative Talaromyces stipitatus (ATCC10500).</title>
        <authorList>
            <person name="Nierman W.C."/>
            <person name="Fedorova-Abrams N.D."/>
            <person name="Andrianopoulos A."/>
        </authorList>
    </citation>
    <scope>NUCLEOTIDE SEQUENCE [LARGE SCALE GENOMIC DNA]</scope>
    <source>
        <strain evidence="3">ATCC 10500 / CBS 375.48 / QM 6759 / NRRL 1006</strain>
    </source>
</reference>
<organism evidence="2 3">
    <name type="scientific">Talaromyces stipitatus (strain ATCC 10500 / CBS 375.48 / QM 6759 / NRRL 1006)</name>
    <name type="common">Penicillium stipitatum</name>
    <dbReference type="NCBI Taxonomy" id="441959"/>
    <lineage>
        <taxon>Eukaryota</taxon>
        <taxon>Fungi</taxon>
        <taxon>Dikarya</taxon>
        <taxon>Ascomycota</taxon>
        <taxon>Pezizomycotina</taxon>
        <taxon>Eurotiomycetes</taxon>
        <taxon>Eurotiomycetidae</taxon>
        <taxon>Eurotiales</taxon>
        <taxon>Trichocomaceae</taxon>
        <taxon>Talaromyces</taxon>
        <taxon>Talaromyces sect. Talaromyces</taxon>
    </lineage>
</organism>
<keyword evidence="3" id="KW-1185">Reference proteome</keyword>
<evidence type="ECO:0000313" key="3">
    <source>
        <dbReference type="Proteomes" id="UP000001745"/>
    </source>
</evidence>
<dbReference type="VEuPathDB" id="FungiDB:TSTA_111300"/>
<dbReference type="RefSeq" id="XP_002481278.1">
    <property type="nucleotide sequence ID" value="XM_002481233.1"/>
</dbReference>
<dbReference type="AlphaFoldDB" id="B8M8Z1"/>
<dbReference type="GeneID" id="8109810"/>
<proteinExistence type="predicted"/>
<feature type="region of interest" description="Disordered" evidence="1">
    <location>
        <begin position="1"/>
        <end position="25"/>
    </location>
</feature>
<dbReference type="OrthoDB" id="4411463at2759"/>
<dbReference type="PhylomeDB" id="B8M8Z1"/>
<protein>
    <submittedName>
        <fullName evidence="2">Uncharacterized protein</fullName>
    </submittedName>
</protein>
<evidence type="ECO:0000313" key="2">
    <source>
        <dbReference type="EMBL" id="EED17286.1"/>
    </source>
</evidence>
<dbReference type="eggNOG" id="ENOG502TAF1">
    <property type="taxonomic scope" value="Eukaryota"/>
</dbReference>
<dbReference type="OMA" id="THEPIIR"/>
<dbReference type="HOGENOM" id="CLU_1876819_0_0_1"/>
<accession>B8M8Z1</accession>
<gene>
    <name evidence="2" type="ORF">TSTA_111300</name>
</gene>
<dbReference type="EMBL" id="EQ962655">
    <property type="protein sequence ID" value="EED17286.1"/>
    <property type="molecule type" value="Genomic_DNA"/>
</dbReference>
<dbReference type="Proteomes" id="UP000001745">
    <property type="component" value="Unassembled WGS sequence"/>
</dbReference>